<proteinExistence type="predicted"/>
<accession>A0ACC0VUA6</accession>
<dbReference type="EMBL" id="CM047585">
    <property type="protein sequence ID" value="KAI9910150.1"/>
    <property type="molecule type" value="Genomic_DNA"/>
</dbReference>
<protein>
    <submittedName>
        <fullName evidence="1">Uncharacterized protein</fullName>
    </submittedName>
</protein>
<reference evidence="1 2" key="1">
    <citation type="journal article" date="2022" name="bioRxiv">
        <title>The genome of the oomycete Peronosclerospora sorghi, a cosmopolitan pathogen of maize and sorghum, is inflated with dispersed pseudogenes.</title>
        <authorList>
            <person name="Fletcher K."/>
            <person name="Martin F."/>
            <person name="Isakeit T."/>
            <person name="Cavanaugh K."/>
            <person name="Magill C."/>
            <person name="Michelmore R."/>
        </authorList>
    </citation>
    <scope>NUCLEOTIDE SEQUENCE [LARGE SCALE GENOMIC DNA]</scope>
    <source>
        <strain evidence="1">P6</strain>
    </source>
</reference>
<name>A0ACC0VUA6_9STRA</name>
<keyword evidence="2" id="KW-1185">Reference proteome</keyword>
<gene>
    <name evidence="1" type="ORF">PsorP6_009990</name>
</gene>
<sequence length="431" mass="49987">MISSDLFGSATIGAQELAFTVDFSRSSTIRDSSAPSSFSERDWARVQSPTNCSSAARSAVRTMASDGALMSRQAFWTNESDGRLKAIQRLYQYHHCQPRTCEIKDAKQDVSWLIKLFREQETHKVTVLLAYRENSRLRMLQKLGFHTSMHERRSQLERDLVTLTEQSISERWALGRRHLQFILRWRNIHVRRHLQFRLRWRNIHVRRHLQFRLRWRNVHYCWRRTEDASTRVSRKLAHVGQHCMYLFDQHGISREFVLEALLMVVGCCFGQLHVQQRQRQEIAVYSGVAVHLSHDVGDLRMSMRIGLVTHKSHDGFDNTTMSKDAARQLRHQKTPVPCIGDVLQRYGRQILVKECKVQAQLKVRAARVLLVGLGGLRSPVAMYLVAMGVGTLALVDSDSVERSNLHRQILHDEQGVKKKKKGIHPRDDCKR</sequence>
<comment type="caution">
    <text evidence="1">The sequence shown here is derived from an EMBL/GenBank/DDBJ whole genome shotgun (WGS) entry which is preliminary data.</text>
</comment>
<dbReference type="Proteomes" id="UP001163321">
    <property type="component" value="Chromosome 6"/>
</dbReference>
<organism evidence="1 2">
    <name type="scientific">Peronosclerospora sorghi</name>
    <dbReference type="NCBI Taxonomy" id="230839"/>
    <lineage>
        <taxon>Eukaryota</taxon>
        <taxon>Sar</taxon>
        <taxon>Stramenopiles</taxon>
        <taxon>Oomycota</taxon>
        <taxon>Peronosporomycetes</taxon>
        <taxon>Peronosporales</taxon>
        <taxon>Peronosporaceae</taxon>
        <taxon>Peronosclerospora</taxon>
    </lineage>
</organism>
<evidence type="ECO:0000313" key="2">
    <source>
        <dbReference type="Proteomes" id="UP001163321"/>
    </source>
</evidence>
<evidence type="ECO:0000313" key="1">
    <source>
        <dbReference type="EMBL" id="KAI9910150.1"/>
    </source>
</evidence>